<evidence type="ECO:0000313" key="2">
    <source>
        <dbReference type="EMBL" id="TMJ02798.1"/>
    </source>
</evidence>
<reference evidence="2 3" key="1">
    <citation type="journal article" date="2019" name="Nat. Microbiol.">
        <title>Mediterranean grassland soil C-N compound turnover is dependent on rainfall and depth, and is mediated by genomically divergent microorganisms.</title>
        <authorList>
            <person name="Diamond S."/>
            <person name="Andeer P.F."/>
            <person name="Li Z."/>
            <person name="Crits-Christoph A."/>
            <person name="Burstein D."/>
            <person name="Anantharaman K."/>
            <person name="Lane K.R."/>
            <person name="Thomas B.C."/>
            <person name="Pan C."/>
            <person name="Northen T.R."/>
            <person name="Banfield J.F."/>
        </authorList>
    </citation>
    <scope>NUCLEOTIDE SEQUENCE [LARGE SCALE GENOMIC DNA]</scope>
    <source>
        <strain evidence="2">NP_4</strain>
    </source>
</reference>
<evidence type="ECO:0000259" key="1">
    <source>
        <dbReference type="Pfam" id="PF08241"/>
    </source>
</evidence>
<name>A0A537L468_9BACT</name>
<protein>
    <submittedName>
        <fullName evidence="2">Class I SAM-dependent methyltransferase</fullName>
    </submittedName>
</protein>
<dbReference type="AlphaFoldDB" id="A0A537L468"/>
<dbReference type="GO" id="GO:0032259">
    <property type="term" value="P:methylation"/>
    <property type="evidence" value="ECO:0007669"/>
    <property type="project" value="UniProtKB-KW"/>
</dbReference>
<dbReference type="GO" id="GO:0008757">
    <property type="term" value="F:S-adenosylmethionine-dependent methyltransferase activity"/>
    <property type="evidence" value="ECO:0007669"/>
    <property type="project" value="InterPro"/>
</dbReference>
<dbReference type="InterPro" id="IPR013216">
    <property type="entry name" value="Methyltransf_11"/>
</dbReference>
<dbReference type="CDD" id="cd02440">
    <property type="entry name" value="AdoMet_MTases"/>
    <property type="match status" value="1"/>
</dbReference>
<dbReference type="PANTHER" id="PTHR45036:SF1">
    <property type="entry name" value="METHYLTRANSFERASE LIKE 7A"/>
    <property type="match status" value="1"/>
</dbReference>
<sequence>MRGGGVLPFFSVPRNGIRRAGPRGRPQKGDARAASYTILNSRTEAYLVTNERWRTAQRYEKEYWEKLGERIAARASSQFTWYQWRADQLIDRLRHLQLDQLVDGQARVIEIGSGPVGLAAYFPAVERVAVDPLENFYAGNKALAALRNPSVEYRQGAGEQLPCESGRYDLAIIENCIDHVHDVTAVMGELARVLKPQGVLYLTVTVSCHRFASTPAIPTRSLQPGRRTCCRMVCSAS</sequence>
<keyword evidence="2" id="KW-0489">Methyltransferase</keyword>
<accession>A0A537L468</accession>
<dbReference type="InterPro" id="IPR029063">
    <property type="entry name" value="SAM-dependent_MTases_sf"/>
</dbReference>
<feature type="domain" description="Methyltransferase type 11" evidence="1">
    <location>
        <begin position="110"/>
        <end position="202"/>
    </location>
</feature>
<dbReference type="Proteomes" id="UP000319353">
    <property type="component" value="Unassembled WGS sequence"/>
</dbReference>
<dbReference type="SUPFAM" id="SSF53335">
    <property type="entry name" value="S-adenosyl-L-methionine-dependent methyltransferases"/>
    <property type="match status" value="1"/>
</dbReference>
<keyword evidence="2" id="KW-0808">Transferase</keyword>
<organism evidence="2 3">
    <name type="scientific">Candidatus Segetimicrobium genomatis</name>
    <dbReference type="NCBI Taxonomy" id="2569760"/>
    <lineage>
        <taxon>Bacteria</taxon>
        <taxon>Bacillati</taxon>
        <taxon>Candidatus Sysuimicrobiota</taxon>
        <taxon>Candidatus Sysuimicrobiia</taxon>
        <taxon>Candidatus Sysuimicrobiales</taxon>
        <taxon>Candidatus Segetimicrobiaceae</taxon>
        <taxon>Candidatus Segetimicrobium</taxon>
    </lineage>
</organism>
<dbReference type="PANTHER" id="PTHR45036">
    <property type="entry name" value="METHYLTRANSFERASE LIKE 7B"/>
    <property type="match status" value="1"/>
</dbReference>
<dbReference type="EMBL" id="VBAL01000071">
    <property type="protein sequence ID" value="TMJ02798.1"/>
    <property type="molecule type" value="Genomic_DNA"/>
</dbReference>
<proteinExistence type="predicted"/>
<dbReference type="Pfam" id="PF08241">
    <property type="entry name" value="Methyltransf_11"/>
    <property type="match status" value="1"/>
</dbReference>
<gene>
    <name evidence="2" type="ORF">E6H01_06240</name>
</gene>
<dbReference type="Gene3D" id="3.40.50.150">
    <property type="entry name" value="Vaccinia Virus protein VP39"/>
    <property type="match status" value="1"/>
</dbReference>
<comment type="caution">
    <text evidence="2">The sequence shown here is derived from an EMBL/GenBank/DDBJ whole genome shotgun (WGS) entry which is preliminary data.</text>
</comment>
<dbReference type="InterPro" id="IPR052356">
    <property type="entry name" value="Thiol_S-MT"/>
</dbReference>
<evidence type="ECO:0000313" key="3">
    <source>
        <dbReference type="Proteomes" id="UP000319353"/>
    </source>
</evidence>